<dbReference type="AlphaFoldDB" id="A0A673WPK7"/>
<gene>
    <name evidence="9" type="primary">LOC115167472</name>
</gene>
<dbReference type="InterPro" id="IPR046338">
    <property type="entry name" value="GAIN_dom_sf"/>
</dbReference>
<evidence type="ECO:0000256" key="2">
    <source>
        <dbReference type="ARBA" id="ARBA00022692"/>
    </source>
</evidence>
<dbReference type="GeneTree" id="ENSGT00940000154285"/>
<dbReference type="Pfam" id="PF00002">
    <property type="entry name" value="7tm_2"/>
    <property type="match status" value="1"/>
</dbReference>
<keyword evidence="2 6" id="KW-0812">Transmembrane</keyword>
<sequence>MFTCTFCGVDWNRTVTNIFSDRKTNHLCVFWDVENYTVAHWNSSGCVTETKENETVCSCIHLSFFASPGSGSSASLSSSSVWLLTLLSRVGCGISLCFLCLALLIHLRRGKSDDSLCIHIHLCVALLCLNLTFLINDSLASLGVHGLCVATAAATHYSLLCTLTWFSLEGFHLYLLIIRVFNIHVNRYLLKLSLVGWGVVRAHRLSPVLRERGINRGTVLSLLGLAWLLGVSWGVMLFQFGPLRETAFYIFCTINSLHGEIRYSPYSHSYLHISSCNSVNMLRKRVRAN</sequence>
<dbReference type="InterPro" id="IPR000832">
    <property type="entry name" value="GPCR_2_secretin-like"/>
</dbReference>
<dbReference type="Pfam" id="PF01825">
    <property type="entry name" value="GPS"/>
    <property type="match status" value="1"/>
</dbReference>
<feature type="transmembrane region" description="Helical" evidence="6">
    <location>
        <begin position="81"/>
        <end position="104"/>
    </location>
</feature>
<feature type="transmembrane region" description="Helical" evidence="6">
    <location>
        <begin position="218"/>
        <end position="238"/>
    </location>
</feature>
<dbReference type="GO" id="GO:0004930">
    <property type="term" value="F:G protein-coupled receptor activity"/>
    <property type="evidence" value="ECO:0007669"/>
    <property type="project" value="InterPro"/>
</dbReference>
<feature type="transmembrane region" description="Helical" evidence="6">
    <location>
        <begin position="155"/>
        <end position="176"/>
    </location>
</feature>
<protein>
    <submittedName>
        <fullName evidence="9">Adhesion G protein-coupled receptor G3-like</fullName>
    </submittedName>
</protein>
<comment type="subcellular location">
    <subcellularLocation>
        <location evidence="1">Membrane</location>
        <topology evidence="1">Multi-pass membrane protein</topology>
    </subcellularLocation>
</comment>
<feature type="transmembrane region" description="Helical" evidence="6">
    <location>
        <begin position="116"/>
        <end position="135"/>
    </location>
</feature>
<evidence type="ECO:0000256" key="4">
    <source>
        <dbReference type="ARBA" id="ARBA00023136"/>
    </source>
</evidence>
<accession>A0A673WPK7</accession>
<reference evidence="9" key="2">
    <citation type="submission" date="2025-09" db="UniProtKB">
        <authorList>
            <consortium name="Ensembl"/>
        </authorList>
    </citation>
    <scope>IDENTIFICATION</scope>
</reference>
<evidence type="ECO:0000256" key="3">
    <source>
        <dbReference type="ARBA" id="ARBA00022989"/>
    </source>
</evidence>
<dbReference type="PANTHER" id="PTHR12011">
    <property type="entry name" value="ADHESION G-PROTEIN COUPLED RECEPTOR"/>
    <property type="match status" value="1"/>
</dbReference>
<evidence type="ECO:0000256" key="5">
    <source>
        <dbReference type="ARBA" id="ARBA00023157"/>
    </source>
</evidence>
<dbReference type="InterPro" id="IPR017981">
    <property type="entry name" value="GPCR_2-like_7TM"/>
</dbReference>
<evidence type="ECO:0000256" key="1">
    <source>
        <dbReference type="ARBA" id="ARBA00004141"/>
    </source>
</evidence>
<dbReference type="InterPro" id="IPR000203">
    <property type="entry name" value="GPS"/>
</dbReference>
<evidence type="ECO:0000313" key="9">
    <source>
        <dbReference type="Ensembl" id="ENSSTUP00000011018.1"/>
    </source>
</evidence>
<keyword evidence="4 6" id="KW-0472">Membrane</keyword>
<dbReference type="InterPro" id="IPR057244">
    <property type="entry name" value="GAIN_B"/>
</dbReference>
<evidence type="ECO:0000259" key="8">
    <source>
        <dbReference type="PROSITE" id="PS50261"/>
    </source>
</evidence>
<dbReference type="GO" id="GO:0005886">
    <property type="term" value="C:plasma membrane"/>
    <property type="evidence" value="ECO:0007669"/>
    <property type="project" value="TreeGrafter"/>
</dbReference>
<keyword evidence="10" id="KW-1185">Reference proteome</keyword>
<dbReference type="PRINTS" id="PR00249">
    <property type="entry name" value="GPCRSECRETIN"/>
</dbReference>
<evidence type="ECO:0000313" key="10">
    <source>
        <dbReference type="Proteomes" id="UP000472277"/>
    </source>
</evidence>
<dbReference type="Ensembl" id="ENSSTUT00000011700.1">
    <property type="protein sequence ID" value="ENSSTUP00000011018.1"/>
    <property type="gene ID" value="ENSSTUG00000005194.1"/>
</dbReference>
<dbReference type="Gene3D" id="2.60.220.50">
    <property type="match status" value="1"/>
</dbReference>
<dbReference type="GO" id="GO:0007166">
    <property type="term" value="P:cell surface receptor signaling pathway"/>
    <property type="evidence" value="ECO:0007669"/>
    <property type="project" value="InterPro"/>
</dbReference>
<dbReference type="PROSITE" id="PS50221">
    <property type="entry name" value="GAIN_B"/>
    <property type="match status" value="1"/>
</dbReference>
<dbReference type="PANTHER" id="PTHR12011:SF347">
    <property type="entry name" value="FI21270P1-RELATED"/>
    <property type="match status" value="1"/>
</dbReference>
<feature type="domain" description="G-protein coupled receptors family 2 profile 2" evidence="8">
    <location>
        <begin position="84"/>
        <end position="199"/>
    </location>
</feature>
<keyword evidence="3 6" id="KW-1133">Transmembrane helix</keyword>
<reference evidence="9" key="1">
    <citation type="submission" date="2025-08" db="UniProtKB">
        <authorList>
            <consortium name="Ensembl"/>
        </authorList>
    </citation>
    <scope>IDENTIFICATION</scope>
</reference>
<feature type="domain" description="GAIN-B" evidence="7">
    <location>
        <begin position="1"/>
        <end position="75"/>
    </location>
</feature>
<dbReference type="PROSITE" id="PS50261">
    <property type="entry name" value="G_PROTEIN_RECEP_F2_4"/>
    <property type="match status" value="1"/>
</dbReference>
<organism evidence="9 10">
    <name type="scientific">Salmo trutta</name>
    <name type="common">Brown trout</name>
    <dbReference type="NCBI Taxonomy" id="8032"/>
    <lineage>
        <taxon>Eukaryota</taxon>
        <taxon>Metazoa</taxon>
        <taxon>Chordata</taxon>
        <taxon>Craniata</taxon>
        <taxon>Vertebrata</taxon>
        <taxon>Euteleostomi</taxon>
        <taxon>Actinopterygii</taxon>
        <taxon>Neopterygii</taxon>
        <taxon>Teleostei</taxon>
        <taxon>Protacanthopterygii</taxon>
        <taxon>Salmoniformes</taxon>
        <taxon>Salmonidae</taxon>
        <taxon>Salmoninae</taxon>
        <taxon>Salmo</taxon>
    </lineage>
</organism>
<proteinExistence type="predicted"/>
<keyword evidence="5" id="KW-1015">Disulfide bond</keyword>
<dbReference type="Gene3D" id="1.20.1070.10">
    <property type="entry name" value="Rhodopsin 7-helix transmembrane proteins"/>
    <property type="match status" value="1"/>
</dbReference>
<dbReference type="Proteomes" id="UP000472277">
    <property type="component" value="Chromosome 29"/>
</dbReference>
<evidence type="ECO:0000256" key="6">
    <source>
        <dbReference type="SAM" id="Phobius"/>
    </source>
</evidence>
<name>A0A673WPK7_SALTR</name>
<dbReference type="GO" id="GO:0007189">
    <property type="term" value="P:adenylate cyclase-activating G protein-coupled receptor signaling pathway"/>
    <property type="evidence" value="ECO:0007669"/>
    <property type="project" value="TreeGrafter"/>
</dbReference>
<dbReference type="SMART" id="SM00303">
    <property type="entry name" value="GPS"/>
    <property type="match status" value="1"/>
</dbReference>
<evidence type="ECO:0000259" key="7">
    <source>
        <dbReference type="PROSITE" id="PS50221"/>
    </source>
</evidence>